<keyword evidence="3" id="KW-1185">Reference proteome</keyword>
<organism evidence="2 3">
    <name type="scientific">Kitasatospora aureofaciens</name>
    <name type="common">Streptomyces aureofaciens</name>
    <dbReference type="NCBI Taxonomy" id="1894"/>
    <lineage>
        <taxon>Bacteria</taxon>
        <taxon>Bacillati</taxon>
        <taxon>Actinomycetota</taxon>
        <taxon>Actinomycetes</taxon>
        <taxon>Kitasatosporales</taxon>
        <taxon>Streptomycetaceae</taxon>
        <taxon>Kitasatospora</taxon>
    </lineage>
</organism>
<evidence type="ECO:0000256" key="1">
    <source>
        <dbReference type="SAM" id="MobiDB-lite"/>
    </source>
</evidence>
<proteinExistence type="predicted"/>
<evidence type="ECO:0000313" key="3">
    <source>
        <dbReference type="Proteomes" id="UP000037395"/>
    </source>
</evidence>
<feature type="compositionally biased region" description="Low complexity" evidence="1">
    <location>
        <begin position="25"/>
        <end position="44"/>
    </location>
</feature>
<dbReference type="AlphaFoldDB" id="A0A1E7N360"/>
<evidence type="ECO:0000313" key="2">
    <source>
        <dbReference type="EMBL" id="OEV35120.1"/>
    </source>
</evidence>
<gene>
    <name evidence="2" type="ORF">HS99_0034250</name>
</gene>
<feature type="region of interest" description="Disordered" evidence="1">
    <location>
        <begin position="25"/>
        <end position="64"/>
    </location>
</feature>
<comment type="caution">
    <text evidence="2">The sequence shown here is derived from an EMBL/GenBank/DDBJ whole genome shotgun (WGS) entry which is preliminary data.</text>
</comment>
<protein>
    <submittedName>
        <fullName evidence="2">Uncharacterized protein</fullName>
    </submittedName>
</protein>
<accession>A0A1E7N360</accession>
<dbReference type="Proteomes" id="UP000037395">
    <property type="component" value="Unassembled WGS sequence"/>
</dbReference>
<name>A0A1E7N360_KITAU</name>
<sequence>MLRSGRDGLLLVRSPTAVAVRAARAARAGAPPPTNCANAAASSPTWPPRSRRTTPRCCAPSEPS</sequence>
<dbReference type="EMBL" id="JPRF03000039">
    <property type="protein sequence ID" value="OEV35120.1"/>
    <property type="molecule type" value="Genomic_DNA"/>
</dbReference>
<reference evidence="2" key="1">
    <citation type="submission" date="2016-08" db="EMBL/GenBank/DDBJ databases">
        <title>Sequencing, Assembly and Comparative Genomics of S. aureofaciens ATCC 10762.</title>
        <authorList>
            <person name="Gradnigo J.S."/>
            <person name="Johnson N."/>
            <person name="Somerville G.A."/>
        </authorList>
    </citation>
    <scope>NUCLEOTIDE SEQUENCE [LARGE SCALE GENOMIC DNA]</scope>
    <source>
        <strain evidence="2">ATCC 10762</strain>
    </source>
</reference>